<dbReference type="AlphaFoldDB" id="A0A423XCD7"/>
<dbReference type="OrthoDB" id="2151789at2759"/>
<keyword evidence="2" id="KW-0285">Flavoprotein</keyword>
<dbReference type="InterPro" id="IPR050416">
    <property type="entry name" value="FAD-linked_Oxidoreductase"/>
</dbReference>
<dbReference type="InterPro" id="IPR006094">
    <property type="entry name" value="Oxid_FAD_bind_N"/>
</dbReference>
<proteinExistence type="inferred from homology"/>
<dbReference type="Proteomes" id="UP000285146">
    <property type="component" value="Unassembled WGS sequence"/>
</dbReference>
<evidence type="ECO:0000256" key="2">
    <source>
        <dbReference type="ARBA" id="ARBA00022630"/>
    </source>
</evidence>
<dbReference type="Gene3D" id="3.30.465.10">
    <property type="match status" value="1"/>
</dbReference>
<dbReference type="Pfam" id="PF01565">
    <property type="entry name" value="FAD_binding_4"/>
    <property type="match status" value="1"/>
</dbReference>
<keyword evidence="3" id="KW-0274">FAD</keyword>
<keyword evidence="4" id="KW-0560">Oxidoreductase</keyword>
<protein>
    <recommendedName>
        <fullName evidence="5">FAD-binding PCMH-type domain-containing protein</fullName>
    </recommendedName>
</protein>
<dbReference type="PANTHER" id="PTHR42973:SF54">
    <property type="entry name" value="FAD-BINDING PCMH-TYPE DOMAIN-CONTAINING PROTEIN"/>
    <property type="match status" value="1"/>
</dbReference>
<sequence>MASAAATQAVEQLRSSFPGRVTTPDTGSYEAAQNSPWSQTCWIPAAAYLVLNNAQEVASALTIIKKAGAKFAIRTSGHNPNVGFSSVDESGVVLDLSGLADKSLSSDGSVLHAGPGNRWGAVYEFLQEKGLSPIGGRDVQVGLGGFLTGAFTELALMVLRELRYALSQLISFQTPLLMLIQVVLADGTIVEANADSHSDLWRALKGGTSNFGIVTRFDIETHPEIKSRFSIELYNPSDYVNINAATIAVQETMEKDPKVSIFTNFNKQFTAVFRMYADTLPEAEQPKVFEPLDKLSSRINTPLPETDGTVFSIVETLSKMGHVPTPLKRKIGTLTTKISADLYNEVNKLWQEASKKVPEGAMLHYTIQPLTTSAVQAGHDRGGNMLGLEKVPQNWWVFTAEWPQDLPGGEAVEQAHTELLRGVEDLAREKGLLLDFLCPSFAGADQSQRVVRGFGEKNLKALQEVAAKYDPEGVFQKLQSDGFLLRYA</sequence>
<dbReference type="InterPro" id="IPR016169">
    <property type="entry name" value="FAD-bd_PCMH_sub2"/>
</dbReference>
<dbReference type="GO" id="GO:0071949">
    <property type="term" value="F:FAD binding"/>
    <property type="evidence" value="ECO:0007669"/>
    <property type="project" value="InterPro"/>
</dbReference>
<dbReference type="InParanoid" id="A0A423XCD7"/>
<reference evidence="6 7" key="1">
    <citation type="submission" date="2015-09" db="EMBL/GenBank/DDBJ databases">
        <title>Host preference determinants of Valsa canker pathogens revealed by comparative genomics.</title>
        <authorList>
            <person name="Yin Z."/>
            <person name="Huang L."/>
        </authorList>
    </citation>
    <scope>NUCLEOTIDE SEQUENCE [LARGE SCALE GENOMIC DNA]</scope>
    <source>
        <strain evidence="6 7">SXYLt</strain>
    </source>
</reference>
<evidence type="ECO:0000256" key="1">
    <source>
        <dbReference type="ARBA" id="ARBA00005466"/>
    </source>
</evidence>
<dbReference type="PROSITE" id="PS51387">
    <property type="entry name" value="FAD_PCMH"/>
    <property type="match status" value="1"/>
</dbReference>
<dbReference type="InterPro" id="IPR016166">
    <property type="entry name" value="FAD-bd_PCMH"/>
</dbReference>
<gene>
    <name evidence="6" type="ORF">VPNG_04507</name>
</gene>
<dbReference type="PANTHER" id="PTHR42973">
    <property type="entry name" value="BINDING OXIDOREDUCTASE, PUTATIVE (AFU_ORTHOLOGUE AFUA_1G17690)-RELATED"/>
    <property type="match status" value="1"/>
</dbReference>
<feature type="domain" description="FAD-binding PCMH-type" evidence="5">
    <location>
        <begin position="41"/>
        <end position="224"/>
    </location>
</feature>
<dbReference type="InterPro" id="IPR036318">
    <property type="entry name" value="FAD-bd_PCMH-like_sf"/>
</dbReference>
<organism evidence="6 7">
    <name type="scientific">Cytospora leucostoma</name>
    <dbReference type="NCBI Taxonomy" id="1230097"/>
    <lineage>
        <taxon>Eukaryota</taxon>
        <taxon>Fungi</taxon>
        <taxon>Dikarya</taxon>
        <taxon>Ascomycota</taxon>
        <taxon>Pezizomycotina</taxon>
        <taxon>Sordariomycetes</taxon>
        <taxon>Sordariomycetidae</taxon>
        <taxon>Diaporthales</taxon>
        <taxon>Cytosporaceae</taxon>
        <taxon>Cytospora</taxon>
    </lineage>
</organism>
<comment type="caution">
    <text evidence="6">The sequence shown here is derived from an EMBL/GenBank/DDBJ whole genome shotgun (WGS) entry which is preliminary data.</text>
</comment>
<dbReference type="GO" id="GO:0016491">
    <property type="term" value="F:oxidoreductase activity"/>
    <property type="evidence" value="ECO:0007669"/>
    <property type="project" value="UniProtKB-KW"/>
</dbReference>
<dbReference type="STRING" id="1230097.A0A423XCD7"/>
<accession>A0A423XCD7</accession>
<dbReference type="SUPFAM" id="SSF56176">
    <property type="entry name" value="FAD-binding/transporter-associated domain-like"/>
    <property type="match status" value="1"/>
</dbReference>
<comment type="similarity">
    <text evidence="1">Belongs to the oxygen-dependent FAD-linked oxidoreductase family.</text>
</comment>
<evidence type="ECO:0000259" key="5">
    <source>
        <dbReference type="PROSITE" id="PS51387"/>
    </source>
</evidence>
<evidence type="ECO:0000256" key="3">
    <source>
        <dbReference type="ARBA" id="ARBA00022827"/>
    </source>
</evidence>
<name>A0A423XCD7_9PEZI</name>
<keyword evidence="7" id="KW-1185">Reference proteome</keyword>
<evidence type="ECO:0000256" key="4">
    <source>
        <dbReference type="ARBA" id="ARBA00023002"/>
    </source>
</evidence>
<dbReference type="EMBL" id="LKEB01000018">
    <property type="protein sequence ID" value="ROW13631.1"/>
    <property type="molecule type" value="Genomic_DNA"/>
</dbReference>
<evidence type="ECO:0000313" key="6">
    <source>
        <dbReference type="EMBL" id="ROW13631.1"/>
    </source>
</evidence>
<evidence type="ECO:0000313" key="7">
    <source>
        <dbReference type="Proteomes" id="UP000285146"/>
    </source>
</evidence>